<keyword evidence="2" id="KW-1185">Reference proteome</keyword>
<proteinExistence type="predicted"/>
<organism evidence="2 3">
    <name type="scientific">Elaeophora elaphi</name>
    <dbReference type="NCBI Taxonomy" id="1147741"/>
    <lineage>
        <taxon>Eukaryota</taxon>
        <taxon>Metazoa</taxon>
        <taxon>Ecdysozoa</taxon>
        <taxon>Nematoda</taxon>
        <taxon>Chromadorea</taxon>
        <taxon>Rhabditida</taxon>
        <taxon>Spirurina</taxon>
        <taxon>Spiruromorpha</taxon>
        <taxon>Filarioidea</taxon>
        <taxon>Onchocercidae</taxon>
        <taxon>Elaeophora</taxon>
    </lineage>
</organism>
<evidence type="ECO:0000313" key="2">
    <source>
        <dbReference type="Proteomes" id="UP000050640"/>
    </source>
</evidence>
<dbReference type="AlphaFoldDB" id="A0A0R3S246"/>
<feature type="compositionally biased region" description="Basic and acidic residues" evidence="1">
    <location>
        <begin position="218"/>
        <end position="227"/>
    </location>
</feature>
<accession>A0A0R3S246</accession>
<sequence>MLDGFYGYFFGSEDVNGNNTKENVTVLTNSTELVTCTIPSGSLETKDDDWILLDGQLSSGRSTPVFVPELDLIPIDDELSTVASESLRSRSPASTLPHNDILLPESIRCDYGWDFGCRESRDGTAGKHVERMRQAKQKAIERKELERKLFGNHLLGISNEADKKHSNGIVNGSASNKTLNMLNNAAKMKRSTAAGHFATDSKTKPRSKKTSRLLAGRNNDRKVNTLN</sequence>
<evidence type="ECO:0000313" key="3">
    <source>
        <dbReference type="WBParaSite" id="EEL_0000877101-mRNA-1"/>
    </source>
</evidence>
<evidence type="ECO:0000256" key="1">
    <source>
        <dbReference type="SAM" id="MobiDB-lite"/>
    </source>
</evidence>
<reference evidence="3" key="1">
    <citation type="submission" date="2017-02" db="UniProtKB">
        <authorList>
            <consortium name="WormBaseParasite"/>
        </authorList>
    </citation>
    <scope>IDENTIFICATION</scope>
</reference>
<dbReference type="Proteomes" id="UP000050640">
    <property type="component" value="Unplaced"/>
</dbReference>
<dbReference type="WBParaSite" id="EEL_0000877101-mRNA-1">
    <property type="protein sequence ID" value="EEL_0000877101-mRNA-1"/>
    <property type="gene ID" value="EEL_0000877101"/>
</dbReference>
<protein>
    <submittedName>
        <fullName evidence="3">Uncharacterized protein</fullName>
    </submittedName>
</protein>
<feature type="region of interest" description="Disordered" evidence="1">
    <location>
        <begin position="189"/>
        <end position="227"/>
    </location>
</feature>
<name>A0A0R3S246_9BILA</name>